<dbReference type="AlphaFoldDB" id="A0A8D5FKL0"/>
<dbReference type="CDD" id="cd02440">
    <property type="entry name" value="AdoMet_MTases"/>
    <property type="match status" value="1"/>
</dbReference>
<accession>A0A8D5FKL0</accession>
<dbReference type="InterPro" id="IPR051012">
    <property type="entry name" value="CellSynth/LPSAsmb/PSIAsmb"/>
</dbReference>
<protein>
    <recommendedName>
        <fullName evidence="4">Methyltransferase domain-containing protein</fullName>
    </recommendedName>
</protein>
<dbReference type="PROSITE" id="PS50293">
    <property type="entry name" value="TPR_REGION"/>
    <property type="match status" value="1"/>
</dbReference>
<keyword evidence="2 3" id="KW-0802">TPR repeat</keyword>
<dbReference type="SMART" id="SM00028">
    <property type="entry name" value="TPR"/>
    <property type="match status" value="4"/>
</dbReference>
<keyword evidence="6" id="KW-1185">Reference proteome</keyword>
<dbReference type="RefSeq" id="WP_228856844.1">
    <property type="nucleotide sequence ID" value="NZ_AP024086.1"/>
</dbReference>
<dbReference type="InterPro" id="IPR019734">
    <property type="entry name" value="TPR_rpt"/>
</dbReference>
<gene>
    <name evidence="5" type="ORF">DGMP_14360</name>
</gene>
<dbReference type="Proteomes" id="UP000826725">
    <property type="component" value="Chromosome"/>
</dbReference>
<dbReference type="PANTHER" id="PTHR45586:SF1">
    <property type="entry name" value="LIPOPOLYSACCHARIDE ASSEMBLY PROTEIN B"/>
    <property type="match status" value="1"/>
</dbReference>
<dbReference type="Pfam" id="PF13432">
    <property type="entry name" value="TPR_16"/>
    <property type="match status" value="2"/>
</dbReference>
<evidence type="ECO:0000259" key="4">
    <source>
        <dbReference type="Pfam" id="PF13847"/>
    </source>
</evidence>
<dbReference type="PANTHER" id="PTHR45586">
    <property type="entry name" value="TPR REPEAT-CONTAINING PROTEIN PA4667"/>
    <property type="match status" value="1"/>
</dbReference>
<dbReference type="Pfam" id="PF13847">
    <property type="entry name" value="Methyltransf_31"/>
    <property type="match status" value="1"/>
</dbReference>
<evidence type="ECO:0000256" key="3">
    <source>
        <dbReference type="PROSITE-ProRule" id="PRU00339"/>
    </source>
</evidence>
<evidence type="ECO:0000256" key="1">
    <source>
        <dbReference type="ARBA" id="ARBA00022737"/>
    </source>
</evidence>
<keyword evidence="1" id="KW-0677">Repeat</keyword>
<dbReference type="InterPro" id="IPR025714">
    <property type="entry name" value="Methyltranfer_dom"/>
</dbReference>
<proteinExistence type="predicted"/>
<organism evidence="5 6">
    <name type="scientific">Desulfomarina profundi</name>
    <dbReference type="NCBI Taxonomy" id="2772557"/>
    <lineage>
        <taxon>Bacteria</taxon>
        <taxon>Pseudomonadati</taxon>
        <taxon>Thermodesulfobacteriota</taxon>
        <taxon>Desulfobulbia</taxon>
        <taxon>Desulfobulbales</taxon>
        <taxon>Desulfobulbaceae</taxon>
        <taxon>Desulfomarina</taxon>
    </lineage>
</organism>
<feature type="repeat" description="TPR" evidence="3">
    <location>
        <begin position="143"/>
        <end position="176"/>
    </location>
</feature>
<dbReference type="KEGG" id="dbk:DGMP_14360"/>
<dbReference type="EMBL" id="AP024086">
    <property type="protein sequence ID" value="BCL60743.1"/>
    <property type="molecule type" value="Genomic_DNA"/>
</dbReference>
<reference evidence="5" key="1">
    <citation type="submission" date="2020-09" db="EMBL/GenBank/DDBJ databases">
        <title>Desulfogranum mesoprofundum gen. nov., sp. nov., a novel mesophilic, sulfate-reducing chemolithoautotroph isolated from a deep-sea hydrothermal vent chimney in the Suiyo Seamount.</title>
        <authorList>
            <person name="Hashimoto Y."/>
            <person name="Nakagawa S."/>
        </authorList>
    </citation>
    <scope>NUCLEOTIDE SEQUENCE</scope>
    <source>
        <strain evidence="5">KT2</strain>
    </source>
</reference>
<evidence type="ECO:0000256" key="2">
    <source>
        <dbReference type="ARBA" id="ARBA00022803"/>
    </source>
</evidence>
<dbReference type="PROSITE" id="PS50005">
    <property type="entry name" value="TPR"/>
    <property type="match status" value="3"/>
</dbReference>
<feature type="domain" description="Methyltransferase" evidence="4">
    <location>
        <begin position="242"/>
        <end position="339"/>
    </location>
</feature>
<sequence>MLDSKKIENIFAKACEYYQLSDFIRAEAMLSQLHDLCPQSPYLYTRMAMLYFEMDAFEKAAAMYGKAFKLVPDDVDLHFNYILCLKKCGRLEDAIAGFSELAGKLISDPEPYYNLANCYRETGHFNKAAESYEKTLALDDTHFSALKNLAYVYHRLGNHEKAAQLYERILKIDPSNSQARHMLFAITGGKTSSIPDQYVEEIFNEYSDTFEKHLLEDLQYSVPDKLKSAFKTLNYPVKYFSKCLDLGCGTGLAGTVFADLCDTLTGIDISEKMVEKAQSKNIYDRLEVCEITRYLQEENAVFDLIIAADVLTYMGDLGPVMKAISTVSTERTLFCFSIENSDKPGYHLGQTGRFLHAPKYIMETARESGWKPIKWISTTLRKEGESWVNGTLYFLNRNTEEQSDKQ</sequence>
<evidence type="ECO:0000313" key="5">
    <source>
        <dbReference type="EMBL" id="BCL60743.1"/>
    </source>
</evidence>
<feature type="repeat" description="TPR" evidence="3">
    <location>
        <begin position="109"/>
        <end position="142"/>
    </location>
</feature>
<feature type="repeat" description="TPR" evidence="3">
    <location>
        <begin position="41"/>
        <end position="74"/>
    </location>
</feature>
<name>A0A8D5FKL0_9BACT</name>
<evidence type="ECO:0000313" key="6">
    <source>
        <dbReference type="Proteomes" id="UP000826725"/>
    </source>
</evidence>